<keyword evidence="5" id="KW-1185">Reference proteome</keyword>
<name>A0A1I7S1S0_BURXY</name>
<dbReference type="PROSITE" id="PS50249">
    <property type="entry name" value="MPN"/>
    <property type="match status" value="1"/>
</dbReference>
<dbReference type="Proteomes" id="UP000659654">
    <property type="component" value="Unassembled WGS sequence"/>
</dbReference>
<reference evidence="3" key="2">
    <citation type="submission" date="2020-09" db="EMBL/GenBank/DDBJ databases">
        <authorList>
            <person name="Kikuchi T."/>
        </authorList>
    </citation>
    <scope>NUCLEOTIDE SEQUENCE</scope>
    <source>
        <strain evidence="3">Ka4C1</strain>
    </source>
</reference>
<proteinExistence type="inferred from homology"/>
<dbReference type="InterPro" id="IPR037518">
    <property type="entry name" value="MPN"/>
</dbReference>
<protein>
    <submittedName>
        <fullName evidence="3">(pine wood nematode) hypothetical protein</fullName>
    </submittedName>
    <submittedName>
        <fullName evidence="6">MPN domain-containing protein</fullName>
    </submittedName>
</protein>
<evidence type="ECO:0000259" key="2">
    <source>
        <dbReference type="PROSITE" id="PS50249"/>
    </source>
</evidence>
<comment type="similarity">
    <text evidence="1">Belongs to the EMC8/EMC9 family.</text>
</comment>
<dbReference type="Proteomes" id="UP000582659">
    <property type="component" value="Unassembled WGS sequence"/>
</dbReference>
<evidence type="ECO:0000313" key="3">
    <source>
        <dbReference type="EMBL" id="CAD5212130.1"/>
    </source>
</evidence>
<dbReference type="Proteomes" id="UP000095284">
    <property type="component" value="Unplaced"/>
</dbReference>
<sequence length="195" mass="21454">MVKVKTVAYCKISLHAVKYPHCAVRGLLIGRVNNGDTEIEDAIPVLHGSLLAPPVEACLIQTAAYCEAEKLKIVGCYVGNERPNDSNLDHLWAKLIHDKLHSDGIAQPVAIRIDSTKLSSNSNTSCLVSYTYDNAKWKQVNTSLFNSEEALAAYSAALQSRLHRCVVDFEGHLDDPANDDFFNTELAKKLVELTS</sequence>
<dbReference type="Pfam" id="PF03665">
    <property type="entry name" value="UPF0172"/>
    <property type="match status" value="1"/>
</dbReference>
<dbReference type="GO" id="GO:0072546">
    <property type="term" value="C:EMC complex"/>
    <property type="evidence" value="ECO:0007669"/>
    <property type="project" value="InterPro"/>
</dbReference>
<dbReference type="InterPro" id="IPR005366">
    <property type="entry name" value="EMC8/9"/>
</dbReference>
<evidence type="ECO:0000256" key="1">
    <source>
        <dbReference type="ARBA" id="ARBA00007461"/>
    </source>
</evidence>
<organism evidence="4 6">
    <name type="scientific">Bursaphelenchus xylophilus</name>
    <name type="common">Pinewood nematode worm</name>
    <name type="synonym">Aphelenchoides xylophilus</name>
    <dbReference type="NCBI Taxonomy" id="6326"/>
    <lineage>
        <taxon>Eukaryota</taxon>
        <taxon>Metazoa</taxon>
        <taxon>Ecdysozoa</taxon>
        <taxon>Nematoda</taxon>
        <taxon>Chromadorea</taxon>
        <taxon>Rhabditida</taxon>
        <taxon>Tylenchina</taxon>
        <taxon>Tylenchomorpha</taxon>
        <taxon>Aphelenchoidea</taxon>
        <taxon>Aphelenchoididae</taxon>
        <taxon>Bursaphelenchus</taxon>
    </lineage>
</organism>
<evidence type="ECO:0000313" key="4">
    <source>
        <dbReference type="Proteomes" id="UP000095284"/>
    </source>
</evidence>
<dbReference type="AlphaFoldDB" id="A0A1I7S1S0"/>
<accession>A0A1I7S1S0</accession>
<gene>
    <name evidence="3" type="ORF">BXYJ_LOCUS2766</name>
</gene>
<feature type="domain" description="MPN" evidence="2">
    <location>
        <begin position="2"/>
        <end position="133"/>
    </location>
</feature>
<dbReference type="PANTHER" id="PTHR12941">
    <property type="entry name" value="ER MEMBRANE PROTEIN COMPLEX"/>
    <property type="match status" value="1"/>
</dbReference>
<dbReference type="PANTHER" id="PTHR12941:SF10">
    <property type="entry name" value="ER MEMBRANE PROTEIN COMPLEX SUBUNIT 8_9 HOMOLOG"/>
    <property type="match status" value="1"/>
</dbReference>
<evidence type="ECO:0000313" key="5">
    <source>
        <dbReference type="Proteomes" id="UP000659654"/>
    </source>
</evidence>
<dbReference type="eggNOG" id="KOG3289">
    <property type="taxonomic scope" value="Eukaryota"/>
</dbReference>
<evidence type="ECO:0000313" key="6">
    <source>
        <dbReference type="WBParaSite" id="BXY_0694800.1"/>
    </source>
</evidence>
<reference evidence="6" key="1">
    <citation type="submission" date="2016-11" db="UniProtKB">
        <authorList>
            <consortium name="WormBaseParasite"/>
        </authorList>
    </citation>
    <scope>IDENTIFICATION</scope>
</reference>
<dbReference type="WBParaSite" id="BXY_0694800.1">
    <property type="protein sequence ID" value="BXY_0694800.1"/>
    <property type="gene ID" value="BXY_0694800"/>
</dbReference>
<dbReference type="EMBL" id="CAJFDI010000001">
    <property type="protein sequence ID" value="CAD5212130.1"/>
    <property type="molecule type" value="Genomic_DNA"/>
</dbReference>
<dbReference type="SMR" id="A0A1I7S1S0"/>
<dbReference type="EMBL" id="CAJFCV020000001">
    <property type="protein sequence ID" value="CAG9089859.1"/>
    <property type="molecule type" value="Genomic_DNA"/>
</dbReference>
<dbReference type="CDD" id="cd08060">
    <property type="entry name" value="MPN_UPF0172"/>
    <property type="match status" value="1"/>
</dbReference>
<dbReference type="OrthoDB" id="194468at2759"/>